<dbReference type="PANTHER" id="PTHR11728:SF8">
    <property type="entry name" value="GLYCEROL-3-PHOSPHATE DEHYDROGENASE [NAD(+)]-RELATED"/>
    <property type="match status" value="1"/>
</dbReference>
<dbReference type="GO" id="GO:0042803">
    <property type="term" value="F:protein homodimerization activity"/>
    <property type="evidence" value="ECO:0007669"/>
    <property type="project" value="InterPro"/>
</dbReference>
<feature type="binding site" evidence="10">
    <location>
        <position position="302"/>
    </location>
    <ligand>
        <name>NAD(+)</name>
        <dbReference type="ChEBI" id="CHEBI:57540"/>
    </ligand>
</feature>
<dbReference type="EC" id="1.1.1.8" evidence="12"/>
<name>A0A2T7PQE4_POMCA</name>
<dbReference type="EMBL" id="PZQS01000002">
    <property type="protein sequence ID" value="PVD35635.1"/>
    <property type="molecule type" value="Genomic_DNA"/>
</dbReference>
<dbReference type="STRING" id="400727.A0A2T7PQE4"/>
<feature type="binding site" evidence="9">
    <location>
        <position position="125"/>
    </location>
    <ligand>
        <name>substrate</name>
    </ligand>
</feature>
<dbReference type="InterPro" id="IPR017751">
    <property type="entry name" value="G3P_DH_NAD-dep_euk"/>
</dbReference>
<comment type="subcellular location">
    <subcellularLocation>
        <location evidence="1">Cytoplasm</location>
    </subcellularLocation>
</comment>
<dbReference type="Pfam" id="PF07479">
    <property type="entry name" value="NAD_Gly3P_dh_C"/>
    <property type="match status" value="1"/>
</dbReference>
<dbReference type="SUPFAM" id="SSF51735">
    <property type="entry name" value="NAD(P)-binding Rossmann-fold domains"/>
    <property type="match status" value="1"/>
</dbReference>
<dbReference type="Proteomes" id="UP000245119">
    <property type="component" value="Linkage Group LG2"/>
</dbReference>
<organism evidence="15 16">
    <name type="scientific">Pomacea canaliculata</name>
    <name type="common">Golden apple snail</name>
    <dbReference type="NCBI Taxonomy" id="400727"/>
    <lineage>
        <taxon>Eukaryota</taxon>
        <taxon>Metazoa</taxon>
        <taxon>Spiralia</taxon>
        <taxon>Lophotrochozoa</taxon>
        <taxon>Mollusca</taxon>
        <taxon>Gastropoda</taxon>
        <taxon>Caenogastropoda</taxon>
        <taxon>Architaenioglossa</taxon>
        <taxon>Ampullarioidea</taxon>
        <taxon>Ampullariidae</taxon>
        <taxon>Pomacea</taxon>
    </lineage>
</organism>
<keyword evidence="6 10" id="KW-0520">NAD</keyword>
<evidence type="ECO:0000256" key="2">
    <source>
        <dbReference type="ARBA" id="ARBA00005192"/>
    </source>
</evidence>
<evidence type="ECO:0000256" key="4">
    <source>
        <dbReference type="ARBA" id="ARBA00022490"/>
    </source>
</evidence>
<dbReference type="SUPFAM" id="SSF48179">
    <property type="entry name" value="6-phosphogluconate dehydrogenase C-terminal domain-like"/>
    <property type="match status" value="1"/>
</dbReference>
<dbReference type="Gene3D" id="3.40.50.720">
    <property type="entry name" value="NAD(P)-binding Rossmann-like Domain"/>
    <property type="match status" value="1"/>
</dbReference>
<evidence type="ECO:0000256" key="11">
    <source>
        <dbReference type="RuleBase" id="RU000437"/>
    </source>
</evidence>
<evidence type="ECO:0000313" key="15">
    <source>
        <dbReference type="EMBL" id="PVD35635.1"/>
    </source>
</evidence>
<evidence type="ECO:0000256" key="10">
    <source>
        <dbReference type="PIRSR" id="PIRSR000114-3"/>
    </source>
</evidence>
<dbReference type="PROSITE" id="PS00957">
    <property type="entry name" value="NAD_G3PDH"/>
    <property type="match status" value="1"/>
</dbReference>
<comment type="catalytic activity">
    <reaction evidence="7 12">
        <text>sn-glycerol 3-phosphate + NAD(+) = dihydroxyacetone phosphate + NADH + H(+)</text>
        <dbReference type="Rhea" id="RHEA:11092"/>
        <dbReference type="ChEBI" id="CHEBI:15378"/>
        <dbReference type="ChEBI" id="CHEBI:57540"/>
        <dbReference type="ChEBI" id="CHEBI:57597"/>
        <dbReference type="ChEBI" id="CHEBI:57642"/>
        <dbReference type="ChEBI" id="CHEBI:57945"/>
        <dbReference type="EC" id="1.1.1.8"/>
    </reaction>
</comment>
<feature type="binding site" evidence="10">
    <location>
        <position position="102"/>
    </location>
    <ligand>
        <name>NAD(+)</name>
        <dbReference type="ChEBI" id="CHEBI:57540"/>
    </ligand>
</feature>
<evidence type="ECO:0000256" key="6">
    <source>
        <dbReference type="ARBA" id="ARBA00023027"/>
    </source>
</evidence>
<evidence type="ECO:0000256" key="12">
    <source>
        <dbReference type="RuleBase" id="RU361243"/>
    </source>
</evidence>
<dbReference type="FunFam" id="3.40.50.720:FF:000088">
    <property type="entry name" value="Glycerol-3-phosphate dehydrogenase [NAD(+)]"/>
    <property type="match status" value="1"/>
</dbReference>
<sequence>MLKGNMAKKSVCIVGSGNWGSAIAKILGKNVQGSDIFEEKILMYMYEENVNGRKLTEIVNTEHENVKYLPGVKIPENVVAVPEVCEACTGADILVFVLPHQFVRTTCQKMVGSIKKNAIAISLIKGFAITDSGIQLISSIISEILGIECAVMMGANLAVEVASEQFCESTIGSKNEVTGRLLKQLFQTPYFRCTVVEDANTVESCGALKNVVGIGAGIVDGLGYGDNTKAAVIRLGLMEMIKFCEIFTTGSKTETFFESCGVADLVATCHGGRNRMLGEAVVKSDKTIRELEKEILRGQSFQGPLVAKEIYEILEKKNMLQRFPLFVTVHKICKRELEPSNFIDCLREHPEHM</sequence>
<dbReference type="InterPro" id="IPR006168">
    <property type="entry name" value="G3P_DH_NAD-dep"/>
</dbReference>
<dbReference type="Gene3D" id="1.10.1040.10">
    <property type="entry name" value="N-(1-d-carboxylethyl)-l-norvaline Dehydrogenase, domain 2"/>
    <property type="match status" value="1"/>
</dbReference>
<evidence type="ECO:0000256" key="9">
    <source>
        <dbReference type="PIRSR" id="PIRSR000114-2"/>
    </source>
</evidence>
<dbReference type="InterPro" id="IPR006109">
    <property type="entry name" value="G3P_DH_NAD-dep_C"/>
</dbReference>
<feature type="binding site" evidence="10">
    <location>
        <begin position="15"/>
        <end position="20"/>
    </location>
    <ligand>
        <name>NAD(+)</name>
        <dbReference type="ChEBI" id="CHEBI:57540"/>
    </ligand>
</feature>
<dbReference type="PRINTS" id="PR00077">
    <property type="entry name" value="GPDHDRGNASE"/>
</dbReference>
<feature type="active site" description="Proton acceptor" evidence="8">
    <location>
        <position position="209"/>
    </location>
</feature>
<dbReference type="GO" id="GO:0051287">
    <property type="term" value="F:NAD binding"/>
    <property type="evidence" value="ECO:0007669"/>
    <property type="project" value="UniProtKB-UniRule"/>
</dbReference>
<evidence type="ECO:0000259" key="14">
    <source>
        <dbReference type="Pfam" id="PF07479"/>
    </source>
</evidence>
<protein>
    <recommendedName>
        <fullName evidence="12">Glycerol-3-phosphate dehydrogenase [NAD(+)]</fullName>
        <ecNumber evidence="12">1.1.1.8</ecNumber>
    </recommendedName>
</protein>
<evidence type="ECO:0000256" key="1">
    <source>
        <dbReference type="ARBA" id="ARBA00004496"/>
    </source>
</evidence>
<keyword evidence="16" id="KW-1185">Reference proteome</keyword>
<evidence type="ECO:0000259" key="13">
    <source>
        <dbReference type="Pfam" id="PF01210"/>
    </source>
</evidence>
<evidence type="ECO:0000256" key="3">
    <source>
        <dbReference type="ARBA" id="ARBA00011009"/>
    </source>
</evidence>
<dbReference type="InterPro" id="IPR008927">
    <property type="entry name" value="6-PGluconate_DH-like_C_sf"/>
</dbReference>
<dbReference type="Pfam" id="PF01210">
    <property type="entry name" value="NAD_Gly3P_dh_N"/>
    <property type="match status" value="1"/>
</dbReference>
<evidence type="ECO:0000256" key="7">
    <source>
        <dbReference type="ARBA" id="ARBA00048683"/>
    </source>
</evidence>
<feature type="domain" description="Glycerol-3-phosphate dehydrogenase NAD-dependent C-terminal" evidence="14">
    <location>
        <begin position="198"/>
        <end position="343"/>
    </location>
</feature>
<dbReference type="PANTHER" id="PTHR11728">
    <property type="entry name" value="GLYCEROL-3-PHOSPHATE DEHYDROGENASE"/>
    <property type="match status" value="1"/>
</dbReference>
<dbReference type="FunFam" id="1.10.1040.10:FF:000004">
    <property type="entry name" value="Glycerol-3-phosphate dehydrogenase [NAD(+)]"/>
    <property type="match status" value="1"/>
</dbReference>
<dbReference type="NCBIfam" id="TIGR03376">
    <property type="entry name" value="glycerol3P_DH"/>
    <property type="match status" value="1"/>
</dbReference>
<dbReference type="PIRSF" id="PIRSF000114">
    <property type="entry name" value="Glycerol-3-P_dh"/>
    <property type="match status" value="1"/>
</dbReference>
<feature type="binding site" evidence="9">
    <location>
        <begin position="273"/>
        <end position="274"/>
    </location>
    <ligand>
        <name>substrate</name>
    </ligand>
</feature>
<evidence type="ECO:0000313" key="16">
    <source>
        <dbReference type="Proteomes" id="UP000245119"/>
    </source>
</evidence>
<dbReference type="OrthoDB" id="10263760at2759"/>
<dbReference type="AlphaFoldDB" id="A0A2T7PQE4"/>
<dbReference type="OMA" id="AQEQFCE"/>
<feature type="binding site" evidence="10">
    <location>
        <position position="273"/>
    </location>
    <ligand>
        <name>NAD(+)</name>
        <dbReference type="ChEBI" id="CHEBI:57540"/>
    </ligand>
</feature>
<dbReference type="GO" id="GO:0005829">
    <property type="term" value="C:cytosol"/>
    <property type="evidence" value="ECO:0007669"/>
    <property type="project" value="TreeGrafter"/>
</dbReference>
<proteinExistence type="inferred from homology"/>
<comment type="pathway">
    <text evidence="2">Phospholipid metabolism; alpha-glycerophosphate cycle.</text>
</comment>
<keyword evidence="5 11" id="KW-0560">Oxidoreductase</keyword>
<accession>A0A2T7PQE4</accession>
<comment type="caution">
    <text evidence="15">The sequence shown here is derived from an EMBL/GenBank/DDBJ whole genome shotgun (WGS) entry which is preliminary data.</text>
</comment>
<dbReference type="InterPro" id="IPR011128">
    <property type="entry name" value="G3P_DH_NAD-dep_N"/>
</dbReference>
<keyword evidence="4" id="KW-0963">Cytoplasm</keyword>
<feature type="domain" description="Glycerol-3-phosphate dehydrogenase NAD-dependent N-terminal" evidence="13">
    <location>
        <begin position="11"/>
        <end position="176"/>
    </location>
</feature>
<reference evidence="15 16" key="1">
    <citation type="submission" date="2018-04" db="EMBL/GenBank/DDBJ databases">
        <title>The genome of golden apple snail Pomacea canaliculata provides insight into stress tolerance and invasive adaptation.</title>
        <authorList>
            <person name="Liu C."/>
            <person name="Liu B."/>
            <person name="Ren Y."/>
            <person name="Zhang Y."/>
            <person name="Wang H."/>
            <person name="Li S."/>
            <person name="Jiang F."/>
            <person name="Yin L."/>
            <person name="Zhang G."/>
            <person name="Qian W."/>
            <person name="Fan W."/>
        </authorList>
    </citation>
    <scope>NUCLEOTIDE SEQUENCE [LARGE SCALE GENOMIC DNA]</scope>
    <source>
        <strain evidence="15">SZHN2017</strain>
        <tissue evidence="15">Muscle</tissue>
    </source>
</reference>
<dbReference type="GO" id="GO:0005975">
    <property type="term" value="P:carbohydrate metabolic process"/>
    <property type="evidence" value="ECO:0007669"/>
    <property type="project" value="InterPro"/>
</dbReference>
<dbReference type="GO" id="GO:0046168">
    <property type="term" value="P:glycerol-3-phosphate catabolic process"/>
    <property type="evidence" value="ECO:0007669"/>
    <property type="project" value="UniProtKB-UniRule"/>
</dbReference>
<gene>
    <name evidence="15" type="ORF">C0Q70_02598</name>
</gene>
<dbReference type="InterPro" id="IPR013328">
    <property type="entry name" value="6PGD_dom2"/>
</dbReference>
<dbReference type="InterPro" id="IPR036291">
    <property type="entry name" value="NAD(P)-bd_dom_sf"/>
</dbReference>
<feature type="binding site" evidence="10">
    <location>
        <position position="158"/>
    </location>
    <ligand>
        <name>NAD(+)</name>
        <dbReference type="ChEBI" id="CHEBI:57540"/>
    </ligand>
</feature>
<dbReference type="GO" id="GO:0141152">
    <property type="term" value="F:glycerol-3-phosphate dehydrogenase (NAD+) activity"/>
    <property type="evidence" value="ECO:0007669"/>
    <property type="project" value="UniProtKB-UniRule"/>
</dbReference>
<evidence type="ECO:0000256" key="5">
    <source>
        <dbReference type="ARBA" id="ARBA00023002"/>
    </source>
</evidence>
<comment type="similarity">
    <text evidence="3 11">Belongs to the NAD-dependent glycerol-3-phosphate dehydrogenase family.</text>
</comment>
<evidence type="ECO:0000256" key="8">
    <source>
        <dbReference type="PIRSR" id="PIRSR000114-1"/>
    </source>
</evidence>